<feature type="compositionally biased region" description="Polar residues" evidence="2">
    <location>
        <begin position="437"/>
        <end position="454"/>
    </location>
</feature>
<dbReference type="Proteomes" id="UP001557470">
    <property type="component" value="Unassembled WGS sequence"/>
</dbReference>
<dbReference type="SMART" id="SM00537">
    <property type="entry name" value="DCX"/>
    <property type="match status" value="2"/>
</dbReference>
<reference evidence="4 5" key="1">
    <citation type="submission" date="2024-06" db="EMBL/GenBank/DDBJ databases">
        <authorList>
            <person name="Pan Q."/>
            <person name="Wen M."/>
            <person name="Jouanno E."/>
            <person name="Zahm M."/>
            <person name="Klopp C."/>
            <person name="Cabau C."/>
            <person name="Louis A."/>
            <person name="Berthelot C."/>
            <person name="Parey E."/>
            <person name="Roest Crollius H."/>
            <person name="Montfort J."/>
            <person name="Robinson-Rechavi M."/>
            <person name="Bouchez O."/>
            <person name="Lampietro C."/>
            <person name="Lopez Roques C."/>
            <person name="Donnadieu C."/>
            <person name="Postlethwait J."/>
            <person name="Bobe J."/>
            <person name="Verreycken H."/>
            <person name="Guiguen Y."/>
        </authorList>
    </citation>
    <scope>NUCLEOTIDE SEQUENCE [LARGE SCALE GENOMIC DNA]</scope>
    <source>
        <strain evidence="4">Up_M1</strain>
        <tissue evidence="4">Testis</tissue>
    </source>
</reference>
<proteinExistence type="predicted"/>
<dbReference type="Gene3D" id="3.10.20.230">
    <property type="entry name" value="Doublecortin domain"/>
    <property type="match status" value="2"/>
</dbReference>
<dbReference type="PROSITE" id="PS50309">
    <property type="entry name" value="DC"/>
    <property type="match status" value="2"/>
</dbReference>
<feature type="region of interest" description="Disordered" evidence="2">
    <location>
        <begin position="479"/>
        <end position="516"/>
    </location>
</feature>
<dbReference type="AlphaFoldDB" id="A0ABD0WD55"/>
<dbReference type="InterPro" id="IPR003533">
    <property type="entry name" value="Doublecortin_dom"/>
</dbReference>
<evidence type="ECO:0000313" key="5">
    <source>
        <dbReference type="Proteomes" id="UP001557470"/>
    </source>
</evidence>
<keyword evidence="1" id="KW-0677">Repeat</keyword>
<organism evidence="4 5">
    <name type="scientific">Umbra pygmaea</name>
    <name type="common">Eastern mudminnow</name>
    <dbReference type="NCBI Taxonomy" id="75934"/>
    <lineage>
        <taxon>Eukaryota</taxon>
        <taxon>Metazoa</taxon>
        <taxon>Chordata</taxon>
        <taxon>Craniata</taxon>
        <taxon>Vertebrata</taxon>
        <taxon>Euteleostomi</taxon>
        <taxon>Actinopterygii</taxon>
        <taxon>Neopterygii</taxon>
        <taxon>Teleostei</taxon>
        <taxon>Protacanthopterygii</taxon>
        <taxon>Esociformes</taxon>
        <taxon>Umbridae</taxon>
        <taxon>Umbra</taxon>
    </lineage>
</organism>
<dbReference type="EMBL" id="JAGEUA010000007">
    <property type="protein sequence ID" value="KAL0969600.1"/>
    <property type="molecule type" value="Genomic_DNA"/>
</dbReference>
<evidence type="ECO:0000259" key="3">
    <source>
        <dbReference type="PROSITE" id="PS50309"/>
    </source>
</evidence>
<feature type="compositionally biased region" description="Polar residues" evidence="2">
    <location>
        <begin position="412"/>
        <end position="428"/>
    </location>
</feature>
<dbReference type="FunFam" id="3.10.20.230:FF:000004">
    <property type="entry name" value="Doublecortin domain containing 2"/>
    <property type="match status" value="1"/>
</dbReference>
<evidence type="ECO:0000256" key="1">
    <source>
        <dbReference type="ARBA" id="ARBA00022737"/>
    </source>
</evidence>
<feature type="compositionally biased region" description="Low complexity" evidence="2">
    <location>
        <begin position="489"/>
        <end position="516"/>
    </location>
</feature>
<sequence length="516" mass="57238">MVSGNMASSGSTTLLLPPVKNVTVYRNGDPFHTGRRFVVNHRQVVTMEAFLNDVTQCIQAPLAVRTLYTPRQGHKVKELQDLQSGAQYVAAGFERFKKLDYLNTGLKRQPVTRADGAQARLPDRPNVSAKWRKYIPQPCIIHVFRNGDLRCSPFRFIIPRTWQHDLDQILGLVTEKASLRTGAVRRLFTLEGVGVSSAEELQSGQYYVAVGAERFKKLPYVELLVPKASERTFPGNRRVSKRYEGRKAASGPDGRYSDSVLLDSPELDGRRVKSTGDEVGEAALPGPAPQMRSEKEESSIFYARPVKVRVRNPTHPRPPPKTGPAQASVFKGGTRRRREEMQGAEEVLEDENTAVELPVDQKEAELVEEEGIVRSPVPDSDVRNLFLTKVTDRTMFDEKNLSPEPEEPDNVTMLTEQARNSPAESSSSRCKEDAVNGRTTPKSPQAQNLSSVESVENALHSKPDLVDVINRNQELKTEMQAATPNSRASLSAFSASQSSQKSGSIQGQKSFVRSSL</sequence>
<protein>
    <recommendedName>
        <fullName evidence="3">Doublecortin domain-containing protein</fullName>
    </recommendedName>
</protein>
<keyword evidence="5" id="KW-1185">Reference proteome</keyword>
<feature type="compositionally biased region" description="Basic and acidic residues" evidence="2">
    <location>
        <begin position="267"/>
        <end position="276"/>
    </location>
</feature>
<feature type="region of interest" description="Disordered" evidence="2">
    <location>
        <begin position="396"/>
        <end position="466"/>
    </location>
</feature>
<dbReference type="InterPro" id="IPR036572">
    <property type="entry name" value="Doublecortin_dom_sf"/>
</dbReference>
<dbReference type="Pfam" id="PF03607">
    <property type="entry name" value="DCX"/>
    <property type="match status" value="2"/>
</dbReference>
<feature type="region of interest" description="Disordered" evidence="2">
    <location>
        <begin position="310"/>
        <end position="333"/>
    </location>
</feature>
<feature type="region of interest" description="Disordered" evidence="2">
    <location>
        <begin position="236"/>
        <end position="297"/>
    </location>
</feature>
<dbReference type="FunFam" id="3.10.20.230:FF:000011">
    <property type="entry name" value="Doublecortin domain containing 2B"/>
    <property type="match status" value="1"/>
</dbReference>
<feature type="domain" description="Doublecortin" evidence="3">
    <location>
        <begin position="20"/>
        <end position="102"/>
    </location>
</feature>
<feature type="domain" description="Doublecortin" evidence="3">
    <location>
        <begin position="139"/>
        <end position="221"/>
    </location>
</feature>
<dbReference type="SUPFAM" id="SSF89837">
    <property type="entry name" value="Doublecortin (DC)"/>
    <property type="match status" value="2"/>
</dbReference>
<comment type="caution">
    <text evidence="4">The sequence shown here is derived from an EMBL/GenBank/DDBJ whole genome shotgun (WGS) entry which is preliminary data.</text>
</comment>
<gene>
    <name evidence="4" type="ORF">UPYG_G00229630</name>
</gene>
<dbReference type="PANTHER" id="PTHR23004">
    <property type="entry name" value="DOUBLECORTIN DOMAIN CONTAINING 2"/>
    <property type="match status" value="1"/>
</dbReference>
<accession>A0ABD0WD55</accession>
<name>A0ABD0WD55_UMBPY</name>
<evidence type="ECO:0000256" key="2">
    <source>
        <dbReference type="SAM" id="MobiDB-lite"/>
    </source>
</evidence>
<evidence type="ECO:0000313" key="4">
    <source>
        <dbReference type="EMBL" id="KAL0969600.1"/>
    </source>
</evidence>
<dbReference type="PANTHER" id="PTHR23004:SF10">
    <property type="entry name" value="DOUBLECORTIN DOMAIN-CONTAINING PROTEIN 2B"/>
    <property type="match status" value="1"/>
</dbReference>